<dbReference type="EMBL" id="OW152820">
    <property type="protein sequence ID" value="CAH2075024.1"/>
    <property type="molecule type" value="Genomic_DNA"/>
</dbReference>
<keyword evidence="3" id="KW-1185">Reference proteome</keyword>
<feature type="region of interest" description="Disordered" evidence="1">
    <location>
        <begin position="77"/>
        <end position="112"/>
    </location>
</feature>
<evidence type="ECO:0000313" key="3">
    <source>
        <dbReference type="Proteomes" id="UP000837857"/>
    </source>
</evidence>
<organism evidence="2 3">
    <name type="scientific">Iphiclides podalirius</name>
    <name type="common">scarce swallowtail</name>
    <dbReference type="NCBI Taxonomy" id="110791"/>
    <lineage>
        <taxon>Eukaryota</taxon>
        <taxon>Metazoa</taxon>
        <taxon>Ecdysozoa</taxon>
        <taxon>Arthropoda</taxon>
        <taxon>Hexapoda</taxon>
        <taxon>Insecta</taxon>
        <taxon>Pterygota</taxon>
        <taxon>Neoptera</taxon>
        <taxon>Endopterygota</taxon>
        <taxon>Lepidoptera</taxon>
        <taxon>Glossata</taxon>
        <taxon>Ditrysia</taxon>
        <taxon>Papilionoidea</taxon>
        <taxon>Papilionidae</taxon>
        <taxon>Papilioninae</taxon>
        <taxon>Iphiclides</taxon>
    </lineage>
</organism>
<feature type="compositionally biased region" description="Basic residues" evidence="1">
    <location>
        <begin position="89"/>
        <end position="98"/>
    </location>
</feature>
<feature type="non-terminal residue" evidence="2">
    <location>
        <position position="112"/>
    </location>
</feature>
<feature type="compositionally biased region" description="Basic and acidic residues" evidence="1">
    <location>
        <begin position="1"/>
        <end position="20"/>
    </location>
</feature>
<feature type="compositionally biased region" description="Polar residues" evidence="1">
    <location>
        <begin position="22"/>
        <end position="34"/>
    </location>
</feature>
<dbReference type="Proteomes" id="UP000837857">
    <property type="component" value="Chromosome 8"/>
</dbReference>
<proteinExistence type="predicted"/>
<gene>
    <name evidence="2" type="ORF">IPOD504_LOCUS16433</name>
</gene>
<accession>A0ABN8J4N5</accession>
<sequence>MEKRTEEIKHLRKQTQERASKTHSSAEYTPSGSRYKSDEEKMMERIGALVESKLAAFESRLFPGATHRQPLGTMTIATTESVQSLSKSAKPKRKRKRAFQPSVLDLPLVTSN</sequence>
<evidence type="ECO:0000256" key="1">
    <source>
        <dbReference type="SAM" id="MobiDB-lite"/>
    </source>
</evidence>
<evidence type="ECO:0000313" key="2">
    <source>
        <dbReference type="EMBL" id="CAH2075024.1"/>
    </source>
</evidence>
<feature type="region of interest" description="Disordered" evidence="1">
    <location>
        <begin position="1"/>
        <end position="39"/>
    </location>
</feature>
<reference evidence="2" key="1">
    <citation type="submission" date="2022-03" db="EMBL/GenBank/DDBJ databases">
        <authorList>
            <person name="Martin H S."/>
        </authorList>
    </citation>
    <scope>NUCLEOTIDE SEQUENCE</scope>
</reference>
<protein>
    <submittedName>
        <fullName evidence="2">Uncharacterized protein</fullName>
    </submittedName>
</protein>
<name>A0ABN8J4N5_9NEOP</name>